<evidence type="ECO:0000256" key="1">
    <source>
        <dbReference type="ARBA" id="ARBA00009477"/>
    </source>
</evidence>
<dbReference type="PANTHER" id="PTHR30469">
    <property type="entry name" value="MULTIDRUG RESISTANCE PROTEIN MDTA"/>
    <property type="match status" value="1"/>
</dbReference>
<name>A0ABN6LI12_9BACT</name>
<organism evidence="5 6">
    <name type="scientific">Persicobacter psychrovividus</name>
    <dbReference type="NCBI Taxonomy" id="387638"/>
    <lineage>
        <taxon>Bacteria</taxon>
        <taxon>Pseudomonadati</taxon>
        <taxon>Bacteroidota</taxon>
        <taxon>Cytophagia</taxon>
        <taxon>Cytophagales</taxon>
        <taxon>Persicobacteraceae</taxon>
        <taxon>Persicobacter</taxon>
    </lineage>
</organism>
<evidence type="ECO:0000313" key="6">
    <source>
        <dbReference type="Proteomes" id="UP001354989"/>
    </source>
</evidence>
<dbReference type="InterPro" id="IPR006143">
    <property type="entry name" value="RND_pump_MFP"/>
</dbReference>
<protein>
    <submittedName>
        <fullName evidence="5">RND transporter</fullName>
    </submittedName>
</protein>
<dbReference type="Proteomes" id="UP001354989">
    <property type="component" value="Plasmid pPP1"/>
</dbReference>
<dbReference type="Gene3D" id="2.40.420.20">
    <property type="match status" value="1"/>
</dbReference>
<feature type="domain" description="Multidrug resistance protein MdtA-like alpha-helical hairpin" evidence="3">
    <location>
        <begin position="92"/>
        <end position="153"/>
    </location>
</feature>
<dbReference type="InterPro" id="IPR058625">
    <property type="entry name" value="MdtA-like_BSH"/>
</dbReference>
<dbReference type="InterPro" id="IPR058624">
    <property type="entry name" value="MdtA-like_HH"/>
</dbReference>
<evidence type="ECO:0000256" key="2">
    <source>
        <dbReference type="SAM" id="SignalP"/>
    </source>
</evidence>
<feature type="chain" id="PRO_5046377073" evidence="2">
    <location>
        <begin position="22"/>
        <end position="352"/>
    </location>
</feature>
<dbReference type="SUPFAM" id="SSF111369">
    <property type="entry name" value="HlyD-like secretion proteins"/>
    <property type="match status" value="1"/>
</dbReference>
<feature type="domain" description="Multidrug resistance protein MdtA-like barrel-sandwich hybrid" evidence="4">
    <location>
        <begin position="57"/>
        <end position="178"/>
    </location>
</feature>
<dbReference type="Gene3D" id="1.10.287.470">
    <property type="entry name" value="Helix hairpin bin"/>
    <property type="match status" value="1"/>
</dbReference>
<dbReference type="Gene3D" id="2.40.30.170">
    <property type="match status" value="1"/>
</dbReference>
<dbReference type="EMBL" id="AP025293">
    <property type="protein sequence ID" value="BDD01157.1"/>
    <property type="molecule type" value="Genomic_DNA"/>
</dbReference>
<geneLocation type="plasmid" evidence="5 6">
    <name>pPP1</name>
</geneLocation>
<keyword evidence="5" id="KW-0614">Plasmid</keyword>
<accession>A0ABN6LI12</accession>
<reference evidence="5 6" key="1">
    <citation type="submission" date="2021-12" db="EMBL/GenBank/DDBJ databases">
        <title>Genome sequencing of bacteria with rrn-lacking chromosome and rrn-plasmid.</title>
        <authorList>
            <person name="Anda M."/>
            <person name="Iwasaki W."/>
        </authorList>
    </citation>
    <scope>NUCLEOTIDE SEQUENCE [LARGE SCALE GENOMIC DNA]</scope>
    <source>
        <strain evidence="5 6">NBRC 101262</strain>
        <plasmid evidence="5 6">pPP1</plasmid>
    </source>
</reference>
<sequence length="352" mass="39155">MMKFLMGCAAALLMVSCSSKADHTKTATPQVVKALRFGQQPTEERQVYTGVSIPHKSVELSFRVSGPLVGFDLEEGQYVSKGAFLGQIDTRDFKTALRKAEANFNQYKAAWERAERLFQKNNVSQQQYDLARAQFQTASANLKEAEYALKDTRLLAPFSGYVKTVNVEKGQHVNARQTVITFLDLSKVKVRCAIPESLAMNPSEIEQVEVRFEGFEAHPFQATIKEIGRDADHLKYAYPMILEIDRPDASLIGGMAAEVEVYLHAPKDAGVLLPSTAVLGHPNGEQFFWGVKDLQGPLVKVPVKLGAMKNNDWLTVYPEESDCEWAVSAGGIYLHAGQIVRVKKEVRNLSMK</sequence>
<dbReference type="RefSeq" id="WP_338398316.1">
    <property type="nucleotide sequence ID" value="NZ_AP025293.1"/>
</dbReference>
<dbReference type="Pfam" id="PF25917">
    <property type="entry name" value="BSH_RND"/>
    <property type="match status" value="1"/>
</dbReference>
<dbReference type="Gene3D" id="2.40.50.100">
    <property type="match status" value="1"/>
</dbReference>
<proteinExistence type="inferred from homology"/>
<feature type="signal peptide" evidence="2">
    <location>
        <begin position="1"/>
        <end position="21"/>
    </location>
</feature>
<gene>
    <name evidence="5" type="ORF">PEPS_34370</name>
</gene>
<evidence type="ECO:0000313" key="5">
    <source>
        <dbReference type="EMBL" id="BDD01157.1"/>
    </source>
</evidence>
<dbReference type="Pfam" id="PF25876">
    <property type="entry name" value="HH_MFP_RND"/>
    <property type="match status" value="1"/>
</dbReference>
<dbReference type="NCBIfam" id="TIGR01730">
    <property type="entry name" value="RND_mfp"/>
    <property type="match status" value="1"/>
</dbReference>
<keyword evidence="2" id="KW-0732">Signal</keyword>
<evidence type="ECO:0000259" key="4">
    <source>
        <dbReference type="Pfam" id="PF25917"/>
    </source>
</evidence>
<evidence type="ECO:0000259" key="3">
    <source>
        <dbReference type="Pfam" id="PF25876"/>
    </source>
</evidence>
<dbReference type="PANTHER" id="PTHR30469:SF20">
    <property type="entry name" value="EFFLUX RND TRANSPORTER PERIPLASMIC ADAPTOR SUBUNIT"/>
    <property type="match status" value="1"/>
</dbReference>
<comment type="similarity">
    <text evidence="1">Belongs to the membrane fusion protein (MFP) (TC 8.A.1) family.</text>
</comment>
<dbReference type="PROSITE" id="PS51257">
    <property type="entry name" value="PROKAR_LIPOPROTEIN"/>
    <property type="match status" value="1"/>
</dbReference>
<keyword evidence="6" id="KW-1185">Reference proteome</keyword>